<dbReference type="Proteomes" id="UP001230504">
    <property type="component" value="Unassembled WGS sequence"/>
</dbReference>
<evidence type="ECO:0000313" key="2">
    <source>
        <dbReference type="Proteomes" id="UP001230504"/>
    </source>
</evidence>
<reference evidence="1" key="1">
    <citation type="submission" date="2021-06" db="EMBL/GenBank/DDBJ databases">
        <title>Comparative genomics, transcriptomics and evolutionary studies reveal genomic signatures of adaptation to plant cell wall in hemibiotrophic fungi.</title>
        <authorList>
            <consortium name="DOE Joint Genome Institute"/>
            <person name="Baroncelli R."/>
            <person name="Diaz J.F."/>
            <person name="Benocci T."/>
            <person name="Peng M."/>
            <person name="Battaglia E."/>
            <person name="Haridas S."/>
            <person name="Andreopoulos W."/>
            <person name="Labutti K."/>
            <person name="Pangilinan J."/>
            <person name="Floch G.L."/>
            <person name="Makela M.R."/>
            <person name="Henrissat B."/>
            <person name="Grigoriev I.V."/>
            <person name="Crouch J.A."/>
            <person name="De Vries R.P."/>
            <person name="Sukno S.A."/>
            <person name="Thon M.R."/>
        </authorList>
    </citation>
    <scope>NUCLEOTIDE SEQUENCE</scope>
    <source>
        <strain evidence="1">CBS 125086</strain>
    </source>
</reference>
<accession>A0AAD8PP91</accession>
<comment type="caution">
    <text evidence="1">The sequence shown here is derived from an EMBL/GenBank/DDBJ whole genome shotgun (WGS) entry which is preliminary data.</text>
</comment>
<organism evidence="1 2">
    <name type="scientific">Colletotrichum navitas</name>
    <dbReference type="NCBI Taxonomy" id="681940"/>
    <lineage>
        <taxon>Eukaryota</taxon>
        <taxon>Fungi</taxon>
        <taxon>Dikarya</taxon>
        <taxon>Ascomycota</taxon>
        <taxon>Pezizomycotina</taxon>
        <taxon>Sordariomycetes</taxon>
        <taxon>Hypocreomycetidae</taxon>
        <taxon>Glomerellales</taxon>
        <taxon>Glomerellaceae</taxon>
        <taxon>Colletotrichum</taxon>
        <taxon>Colletotrichum graminicola species complex</taxon>
    </lineage>
</organism>
<name>A0AAD8PP91_9PEZI</name>
<dbReference type="AlphaFoldDB" id="A0AAD8PP91"/>
<evidence type="ECO:0000313" key="1">
    <source>
        <dbReference type="EMBL" id="KAK1573864.1"/>
    </source>
</evidence>
<dbReference type="GeneID" id="85437219"/>
<gene>
    <name evidence="1" type="ORF">LY79DRAFT_396562</name>
</gene>
<protein>
    <submittedName>
        <fullName evidence="1">Uncharacterized protein</fullName>
    </submittedName>
</protein>
<sequence>MSTVLSLHILRELLVAAASTGRQARRVRERCLAGSLTWLFCIYTAAASSPRHLEPSLAVCVVQRRATWERGKVLRI</sequence>
<keyword evidence="2" id="KW-1185">Reference proteome</keyword>
<proteinExistence type="predicted"/>
<dbReference type="RefSeq" id="XP_060409435.1">
    <property type="nucleotide sequence ID" value="XM_060552979.1"/>
</dbReference>
<dbReference type="EMBL" id="JAHLJV010000084">
    <property type="protein sequence ID" value="KAK1573864.1"/>
    <property type="molecule type" value="Genomic_DNA"/>
</dbReference>